<dbReference type="OrthoDB" id="62528at2759"/>
<dbReference type="PANTHER" id="PTHR14919">
    <property type="entry name" value="KPL2-RELATED"/>
    <property type="match status" value="1"/>
</dbReference>
<dbReference type="Pfam" id="PF22946">
    <property type="entry name" value="SPEF2_D5"/>
    <property type="match status" value="1"/>
</dbReference>
<dbReference type="PANTHER" id="PTHR14919:SF0">
    <property type="entry name" value="SPERM FLAGELLAR PROTEIN 2"/>
    <property type="match status" value="1"/>
</dbReference>
<accession>A0A9N9X2A4</accession>
<evidence type="ECO:0000313" key="5">
    <source>
        <dbReference type="Proteomes" id="UP001153737"/>
    </source>
</evidence>
<protein>
    <recommendedName>
        <fullName evidence="6">Sperm flagellar protein 2</fullName>
    </recommendedName>
</protein>
<dbReference type="InterPro" id="IPR056199">
    <property type="entry name" value="SPEF2_C"/>
</dbReference>
<proteinExistence type="predicted"/>
<reference evidence="4" key="2">
    <citation type="submission" date="2022-10" db="EMBL/GenBank/DDBJ databases">
        <authorList>
            <consortium name="ENA_rothamsted_submissions"/>
            <consortium name="culmorum"/>
            <person name="King R."/>
        </authorList>
    </citation>
    <scope>NUCLEOTIDE SEQUENCE</scope>
</reference>
<sequence length="1769" mass="205618">MTNIINQWIQSRLGIIMNWNAETFCRNTRDGHLLSRILKSYEVINEEQLGMIHKTEVRANCMQNFKFIAKWLKTLGISLDTDEVDEIVDYTGLGSINIFYKLFLELHEKDNLTFITQQRLNEKLHPQNTRFAVKSEAEETVRPPQVEGKYKSPLIESYDVIHWHQDRLEMLVNKCKSAREEYMGMVRTRDKRLSSSSFSYYSPASPDFHRTEEANVELINESVKSIDLSYEELIEEQKQANMLMLKQFQADPKEAKTILKKYKEQVKKKAENAIFQKQLHKEVLNAFWQKIRDEENDECDKDITEKMLKQSLYEKQMLRKLGEVKFQKDVMIQNKLAISDAISKEKEAQFVEQFLEEDKELNDKEFQYYLNKEKTLKLHRKIYEEKLRLKSERCYKMCSEIIRNICTIAFKESEYRNFFGETPSRRVIDNWKKCFLTNENFEDAVSPIEIILKPPDEIPEDLETIVHNEIDRQDKLDKADFESYINFEWPWELENVEIDDNYICDMNYGMNILGHIVNNLLKIKYPLPEPPPPPNLPKVNISVCVNGLTDTTCLPLLQKMLDHKDIRVFEMQDAVNFCINAFKEESKLAEEDGDEQIQKDKTKGSQSKKSLKKGAKSKSKTDRNINTVEDVEDKFALADKTVQTPKVYPCEEIPLSPKAELGRIAEEELSRGSSLTDHLLVHMFLEFLRPKHHLKGWVLVNYPETLEQAILLEESLTGITIPGYFDTLKVSRSIGELAELEVNCDDRNMDIYEQYRSSKILKNPQKAIEDGLSYDSALTAFIQIIQTTNERNDNTTVPNILVEDLENRTSPLEIFYSDLGCNYSLYYEHFDYYTVKSLGKLIIGDYSIPPKTSIELFGDSIRYIDAEKIDLETIFRTKSVKSVKKGDKKETIRKEKVVKSKSKLFEEETKTDIIADKKKGKKEKTGQSGHVLIVHSDKFTQIPEVIVEEVEEEEELEKVSIEPGSPGWKYTDLKLADELQVALATLWENAEEVYIEDFSQVMFMKRIILNAIMPKVNYVKIHMNKYINSPDDKQMYLRKFQQLYNEFDADIRSDVEFKAELHCRVNELREKLIAVCDQQMMEAEQARCLIVNKKWAPRQLVELINNYINGFQLEIDRHVDTLTLVSDYYAGIVTKLPVQESLAKEALSRLDLLDSGIEQAVCDVLLRVDEDLGDPFSKTVEQIYGKASAFSNKCQSWAWSCLEKVKSVFSPHVEKQKEKQSKKNKSIKGDISHPTIFEPNIEVKQNSEKLFEEWKRVLTGETARLAICLKLLRHDLEQNLQQNLNTVKKNMLNVYEDIRSKYTHEVSIVNNVCNFLARAIEAAVPLQEELVFKDGEFYLNPQHIFFPDEVPPEQTSTDLPEDLFFTIPQLEKMTEILFDLAPSGYIPERIFVYLLQDMVIEEEESVMPRLWSRMSPENITQLSRELFGRQELVRWKDFIVYNLVVPFPSAEDILRLRKCYSELDSDAMELINEEQYESVDLWFEDTEGGSRNALIKQLIFKMYKVTEEYFNYTAMLFYFCKGESIPAGIAKALALSMGKVICWDNENGNKFVEATLEKRKIHEEEVRTRNEERRQNQEFAQCILQDVVNEVVHGCDSVIIEDLTPTEDEETRRNSLQEIISSAEVTLCNGESPEDGEETTGSIIKNDNSRLKVLNVAEDKFSNLAIGFENCDDTVTAHFITLHSLIQVFAKTLPPSQTKENLEDESFSEKLENIFEECRNAQFNNEVLSHDILNNTKFLDLLNESFNFQIKNPPKIVAKLIETNENIDV</sequence>
<organism evidence="4 5">
    <name type="scientific">Phaedon cochleariae</name>
    <name type="common">Mustard beetle</name>
    <dbReference type="NCBI Taxonomy" id="80249"/>
    <lineage>
        <taxon>Eukaryota</taxon>
        <taxon>Metazoa</taxon>
        <taxon>Ecdysozoa</taxon>
        <taxon>Arthropoda</taxon>
        <taxon>Hexapoda</taxon>
        <taxon>Insecta</taxon>
        <taxon>Pterygota</taxon>
        <taxon>Neoptera</taxon>
        <taxon>Endopterygota</taxon>
        <taxon>Coleoptera</taxon>
        <taxon>Polyphaga</taxon>
        <taxon>Cucujiformia</taxon>
        <taxon>Chrysomeloidea</taxon>
        <taxon>Chrysomelidae</taxon>
        <taxon>Chrysomelinae</taxon>
        <taxon>Chrysomelini</taxon>
        <taxon>Phaedon</taxon>
    </lineage>
</organism>
<dbReference type="Pfam" id="PF24082">
    <property type="entry name" value="SPEF2_C"/>
    <property type="match status" value="1"/>
</dbReference>
<evidence type="ECO:0000256" key="1">
    <source>
        <dbReference type="SAM" id="MobiDB-lite"/>
    </source>
</evidence>
<evidence type="ECO:0000259" key="2">
    <source>
        <dbReference type="Pfam" id="PF22946"/>
    </source>
</evidence>
<feature type="domain" description="SPEF2 C-terminal" evidence="3">
    <location>
        <begin position="1365"/>
        <end position="1543"/>
    </location>
</feature>
<feature type="domain" description="CPC1/SPEF2" evidence="2">
    <location>
        <begin position="308"/>
        <end position="438"/>
    </location>
</feature>
<reference evidence="4" key="1">
    <citation type="submission" date="2022-01" db="EMBL/GenBank/DDBJ databases">
        <authorList>
            <person name="King R."/>
        </authorList>
    </citation>
    <scope>NUCLEOTIDE SEQUENCE</scope>
</reference>
<dbReference type="InterPro" id="IPR052634">
    <property type="entry name" value="Sperm_flagellar-bone_growth"/>
</dbReference>
<dbReference type="Gene3D" id="3.40.50.300">
    <property type="entry name" value="P-loop containing nucleotide triphosphate hydrolases"/>
    <property type="match status" value="1"/>
</dbReference>
<gene>
    <name evidence="4" type="ORF">PHAECO_LOCUS1019</name>
</gene>
<evidence type="ECO:0000259" key="3">
    <source>
        <dbReference type="Pfam" id="PF24082"/>
    </source>
</evidence>
<dbReference type="InterPro" id="IPR027417">
    <property type="entry name" value="P-loop_NTPase"/>
</dbReference>
<name>A0A9N9X2A4_PHACE</name>
<evidence type="ECO:0008006" key="6">
    <source>
        <dbReference type="Google" id="ProtNLM"/>
    </source>
</evidence>
<evidence type="ECO:0000313" key="4">
    <source>
        <dbReference type="EMBL" id="CAG9813422.1"/>
    </source>
</evidence>
<feature type="compositionally biased region" description="Basic and acidic residues" evidence="1">
    <location>
        <begin position="589"/>
        <end position="603"/>
    </location>
</feature>
<keyword evidence="5" id="KW-1185">Reference proteome</keyword>
<dbReference type="Proteomes" id="UP001153737">
    <property type="component" value="Chromosome 1"/>
</dbReference>
<feature type="compositionally biased region" description="Basic residues" evidence="1">
    <location>
        <begin position="609"/>
        <end position="618"/>
    </location>
</feature>
<dbReference type="InterPro" id="IPR054517">
    <property type="entry name" value="SPEF2_D5"/>
</dbReference>
<dbReference type="EMBL" id="OU896707">
    <property type="protein sequence ID" value="CAG9813422.1"/>
    <property type="molecule type" value="Genomic_DNA"/>
</dbReference>
<feature type="region of interest" description="Disordered" evidence="1">
    <location>
        <begin position="589"/>
        <end position="624"/>
    </location>
</feature>